<evidence type="ECO:0000313" key="2">
    <source>
        <dbReference type="EMBL" id="GJE29551.1"/>
    </source>
</evidence>
<accession>A0ABQ4TCX7</accession>
<comment type="caution">
    <text evidence="2">The sequence shown here is derived from an EMBL/GenBank/DDBJ whole genome shotgun (WGS) entry which is preliminary data.</text>
</comment>
<name>A0ABQ4TCX7_METOR</name>
<evidence type="ECO:0000256" key="1">
    <source>
        <dbReference type="SAM" id="MobiDB-lite"/>
    </source>
</evidence>
<keyword evidence="3" id="KW-1185">Reference proteome</keyword>
<organism evidence="2 3">
    <name type="scientific">Methylobacterium organophilum</name>
    <dbReference type="NCBI Taxonomy" id="410"/>
    <lineage>
        <taxon>Bacteria</taxon>
        <taxon>Pseudomonadati</taxon>
        <taxon>Pseudomonadota</taxon>
        <taxon>Alphaproteobacteria</taxon>
        <taxon>Hyphomicrobiales</taxon>
        <taxon>Methylobacteriaceae</taxon>
        <taxon>Methylobacterium</taxon>
    </lineage>
</organism>
<protein>
    <submittedName>
        <fullName evidence="2">Uncharacterized protein</fullName>
    </submittedName>
</protein>
<feature type="region of interest" description="Disordered" evidence="1">
    <location>
        <begin position="33"/>
        <end position="54"/>
    </location>
</feature>
<reference evidence="2" key="1">
    <citation type="journal article" date="2021" name="Front. Microbiol.">
        <title>Comprehensive Comparative Genomics and Phenotyping of Methylobacterium Species.</title>
        <authorList>
            <person name="Alessa O."/>
            <person name="Ogura Y."/>
            <person name="Fujitani Y."/>
            <person name="Takami H."/>
            <person name="Hayashi T."/>
            <person name="Sahin N."/>
            <person name="Tani A."/>
        </authorList>
    </citation>
    <scope>NUCLEOTIDE SEQUENCE</scope>
    <source>
        <strain evidence="2">NBRC 15689</strain>
    </source>
</reference>
<evidence type="ECO:0000313" key="3">
    <source>
        <dbReference type="Proteomes" id="UP001055156"/>
    </source>
</evidence>
<dbReference type="RefSeq" id="WP_238314230.1">
    <property type="nucleotide sequence ID" value="NZ_BPQV01000016.1"/>
</dbReference>
<dbReference type="Proteomes" id="UP001055156">
    <property type="component" value="Unassembled WGS sequence"/>
</dbReference>
<proteinExistence type="predicted"/>
<gene>
    <name evidence="2" type="ORF">LKMONMHP_4433</name>
</gene>
<sequence>MPSLNLSHIVRRNPDRVTLKERADRLRASAARVIRRGRETAPAADPPPAPSPGAAMLEAIMAEWSGEWTATTRATAGQDTPETEAAWRRADERRLRLLRAAEALPATRDNVPAKALALAWIEHVELEGIRRSREDYATDGKLAFDINAALTETDAPAGSGSLASRFAPAIAASFDIGAQSLQTLAFLHGVAVLLGEVATAATCQPRCSDGGHFGAGYNAAGHLADFVDTLCGQIARQIQQEARQRVPADRFDAAHKLGILAQSVAESDEPSEMQAFAADLHAEAVRIARNG</sequence>
<reference evidence="2" key="2">
    <citation type="submission" date="2021-08" db="EMBL/GenBank/DDBJ databases">
        <authorList>
            <person name="Tani A."/>
            <person name="Ola A."/>
            <person name="Ogura Y."/>
            <person name="Katsura K."/>
            <person name="Hayashi T."/>
        </authorList>
    </citation>
    <scope>NUCLEOTIDE SEQUENCE</scope>
    <source>
        <strain evidence="2">NBRC 15689</strain>
    </source>
</reference>
<dbReference type="EMBL" id="BPQV01000016">
    <property type="protein sequence ID" value="GJE29551.1"/>
    <property type="molecule type" value="Genomic_DNA"/>
</dbReference>